<name>A0A3B3SM68_9TELE</name>
<dbReference type="Pfam" id="PF24764">
    <property type="entry name" value="rva_4"/>
    <property type="match status" value="1"/>
</dbReference>
<protein>
    <recommendedName>
        <fullName evidence="1">Integrase core domain-containing protein</fullName>
    </recommendedName>
</protein>
<dbReference type="Ensembl" id="ENSPKIT00000012710.1">
    <property type="protein sequence ID" value="ENSPKIP00000031854.1"/>
    <property type="gene ID" value="ENSPKIG00000012171.1"/>
</dbReference>
<accession>A0A3B3SM68</accession>
<evidence type="ECO:0000259" key="1">
    <source>
        <dbReference type="Pfam" id="PF24764"/>
    </source>
</evidence>
<proteinExistence type="predicted"/>
<evidence type="ECO:0000313" key="3">
    <source>
        <dbReference type="Proteomes" id="UP000261540"/>
    </source>
</evidence>
<evidence type="ECO:0000313" key="2">
    <source>
        <dbReference type="Ensembl" id="ENSPKIP00000031854.1"/>
    </source>
</evidence>
<reference evidence="2" key="2">
    <citation type="submission" date="2025-09" db="UniProtKB">
        <authorList>
            <consortium name="Ensembl"/>
        </authorList>
    </citation>
    <scope>IDENTIFICATION</scope>
</reference>
<dbReference type="GeneTree" id="ENSGT00940000165266"/>
<reference evidence="2" key="1">
    <citation type="submission" date="2025-08" db="UniProtKB">
        <authorList>
            <consortium name="Ensembl"/>
        </authorList>
    </citation>
    <scope>IDENTIFICATION</scope>
</reference>
<dbReference type="STRING" id="1676925.ENSPKIP00000031854"/>
<feature type="domain" description="Integrase core" evidence="1">
    <location>
        <begin position="120"/>
        <end position="286"/>
    </location>
</feature>
<dbReference type="InterPro" id="IPR058913">
    <property type="entry name" value="Integrase_dom_put"/>
</dbReference>
<dbReference type="PANTHER" id="PTHR46791:SF5">
    <property type="entry name" value="CLR5 DOMAIN-CONTAINING PROTEIN-RELATED"/>
    <property type="match status" value="1"/>
</dbReference>
<dbReference type="PANTHER" id="PTHR46791">
    <property type="entry name" value="EXPRESSED PROTEIN"/>
    <property type="match status" value="1"/>
</dbReference>
<dbReference type="Gene3D" id="3.30.420.10">
    <property type="entry name" value="Ribonuclease H-like superfamily/Ribonuclease H"/>
    <property type="match status" value="1"/>
</dbReference>
<dbReference type="GO" id="GO:0003676">
    <property type="term" value="F:nucleic acid binding"/>
    <property type="evidence" value="ECO:0007669"/>
    <property type="project" value="InterPro"/>
</dbReference>
<dbReference type="AlphaFoldDB" id="A0A3B3SM68"/>
<organism evidence="2 3">
    <name type="scientific">Paramormyrops kingsleyae</name>
    <dbReference type="NCBI Taxonomy" id="1676925"/>
    <lineage>
        <taxon>Eukaryota</taxon>
        <taxon>Metazoa</taxon>
        <taxon>Chordata</taxon>
        <taxon>Craniata</taxon>
        <taxon>Vertebrata</taxon>
        <taxon>Euteleostomi</taxon>
        <taxon>Actinopterygii</taxon>
        <taxon>Neopterygii</taxon>
        <taxon>Teleostei</taxon>
        <taxon>Osteoglossocephala</taxon>
        <taxon>Osteoglossomorpha</taxon>
        <taxon>Osteoglossiformes</taxon>
        <taxon>Mormyridae</taxon>
        <taxon>Paramormyrops</taxon>
    </lineage>
</organism>
<dbReference type="Proteomes" id="UP000261540">
    <property type="component" value="Unplaced"/>
</dbReference>
<dbReference type="InterPro" id="IPR036397">
    <property type="entry name" value="RNaseH_sf"/>
</dbReference>
<sequence length="349" mass="40496">NRALDVHPTNLHQLQDAILSIWANISKECFQHLVESMPHRIKAVLKAKGGQTLMSEDLDHVVEDIQRIYPNSGYRMIHGHLQARGLRIQTSRVRCSLQRVDPEGSRIRALLAPMVRRRQYSVPCPNAMWHIDGNHKLIRYTNIQSLRFLPYNFSVWLFILVHQQTTSMAYLHVFAPIKVVNILLLQFMVANRGDGRNSHITGRSVHNQKIERLWRDVYDQVLDIFYHIFLNLEAEGLLNPDSDIDIFAPHWSFFNHLQRHLTFFMEAWNHHRLRTAGSQSPIQLWIGHREPAVHYEEGVVVPEVELPRELTADELESLPNPNAPFSDAVATYYNTVNQIKSTVYCNSSH</sequence>
<keyword evidence="3" id="KW-1185">Reference proteome</keyword>